<dbReference type="Gene3D" id="1.20.58.1880">
    <property type="match status" value="1"/>
</dbReference>
<sequence>MELLETIHSHLFILMPPEPLIWDRKEFFKERKHERSESLGSVSRWRDSPHHRRTPGHGKQGSWHPFSEELGHGCAVSRSSDKMLEDNIRPSSVSRGDGRYVRNNRENRGSFGQKDWRGHSWEATNSSLNMSRRPQDVKNDQRSDGALTYSSHSHSDFVNTRDQHNSKDQHDKMGDVNGKKPRLNWGEGLAKYEKKVVDGPDLCANKDMHVSNMEPYNNPSPHDTGDKSLKITGFSGCASPATPTTFSSSPGIDDKLFGKTESVDSEVSNLTFSAVPGFQHHLQRFSFNLEKLDIDSLNNMGASITELVQCDDPCSVDSGLASSSAMNKLLLWKADISKVLEMTESEIDSLETELKSLKSEYGDRCPCPAAALGSQRVCRNEKPCEEHYGVSDQVLLPDPLIISSDGPLVGKRPLSTNLHSSHENGKDEDIGSPGTATSKFLEPLPLTKVASSCDTIRCDNFSGDLDVMQSAAVKCLGPCTTMKGASVSACGDVNISIETKDCMNAATPGSSLCHYTGDSLYNIIITSNKESANRSCGVLAKLLPKECCEIGNMGGSSSDSLSHNASIMEKFVEKKRFARFKERVITFKFKVLHHMWKEDMQLLSIRKCRPKSQKKHELSVRSTCIGIQKNRSSIHSRFPYPGHHPSLVPTSKIINYTSKLLSEPQGEVQRNALKMPALILDEKERMFSKFISSNGLVEDPLAIEKERTMINPWTAEEREIFLEKYAVFGKDFRKIASFLDHKTTADCVEFYYKNHNSECFEKLKKQDGSKLGKSFLVKTDMMASGRKWNHKVNAASLNILSAASVVADDMSGNKRRHAGSLLLRGYGNVNASTGDDSITGRSGNFDILGDERETVAADVLAGICGSISYEASITSSADLVEGSKDRMFLKVKPSCEQPLMPDVTQNDDETCSDESCGEMDPTEWTDEEKAAFLQAVSSFGKDFTKISWSVGTRSQEQCKVFFSKARKCLGLELMRSVPENIGSPVNDNVNDGGSDTDDECIVETGSTVGTDKSGTKTYEDLPSFVMNTHHDESPAVEARKPSTELNKSKGNNGTEADHEDVNVVSDACASKTEYIVSSGGSDVVLSSSDKSGSVSGKEVMIMSDSTEAGKDKADKIGGAATELISALEIIEPCKSNSVAEHKQVSDVFSGGLGNEPGRQTSPQRFDDRGNKHEDDTSGVAKLIRVRGSSTPVNTSLSSAGNSCSVLSFDTENKHVSLGRPCISEFSFENNHATANSLLQNTAATNVKCEETAVQDRRSSTCDFQGRRNMHCHIAVSNGDHQLPIPGSHVEVGSIIQGYPLQVPINKDMSGDMSCSSSASELPLLPQKIEHTDDQFKTRLQHLSDSEKIPRNGNVKLFGKILTNPSSTQNPNLTSKASEENGTRHPKLSSKSSSLKFFGHHNADGNLKTLKFDRDDNLGLENVPVRSYGYWDGNRIQTGLSSLPDSAILLAKYPAAFGNYPSSSAKLEQQSLQQVFARNNDRHFNGASAFATRDINGSNGMIDYQMFRSRDGPKMQPFVVDVKHRQDVFSELQRRKGFEAISSLQHQGRGMAGMNSIGRPGILMGGSCSGISDPVAAIKMHYSNSDMYGGQSGSITRDHESWGGKGDLGR</sequence>
<feature type="compositionally biased region" description="Acidic residues" evidence="2">
    <location>
        <begin position="905"/>
        <end position="921"/>
    </location>
</feature>
<feature type="region of interest" description="Disordered" evidence="2">
    <location>
        <begin position="38"/>
        <end position="182"/>
    </location>
</feature>
<feature type="region of interest" description="Disordered" evidence="2">
    <location>
        <begin position="1029"/>
        <end position="1058"/>
    </location>
</feature>
<feature type="compositionally biased region" description="Basic and acidic residues" evidence="2">
    <location>
        <begin position="1595"/>
        <end position="1609"/>
    </location>
</feature>
<dbReference type="EMBL" id="CAXHTB010000012">
    <property type="protein sequence ID" value="CAL0316092.1"/>
    <property type="molecule type" value="Genomic_DNA"/>
</dbReference>
<feature type="compositionally biased region" description="Polar residues" evidence="2">
    <location>
        <begin position="1362"/>
        <end position="1375"/>
    </location>
</feature>
<feature type="region of interest" description="Disordered" evidence="2">
    <location>
        <begin position="899"/>
        <end position="921"/>
    </location>
</feature>
<feature type="region of interest" description="Disordered" evidence="2">
    <location>
        <begin position="412"/>
        <end position="438"/>
    </location>
</feature>
<feature type="compositionally biased region" description="Basic and acidic residues" evidence="2">
    <location>
        <begin position="133"/>
        <end position="143"/>
    </location>
</feature>
<protein>
    <recommendedName>
        <fullName evidence="3">SANT domain-containing protein</fullName>
    </recommendedName>
</protein>
<dbReference type="CDD" id="cd00167">
    <property type="entry name" value="SANT"/>
    <property type="match status" value="1"/>
</dbReference>
<keyword evidence="1" id="KW-0175">Coiled coil</keyword>
<feature type="compositionally biased region" description="Basic and acidic residues" evidence="2">
    <location>
        <begin position="96"/>
        <end position="120"/>
    </location>
</feature>
<dbReference type="Gene3D" id="1.10.10.60">
    <property type="entry name" value="Homeodomain-like"/>
    <property type="match status" value="1"/>
</dbReference>
<feature type="region of interest" description="Disordered" evidence="2">
    <location>
        <begin position="1360"/>
        <end position="1393"/>
    </location>
</feature>
<name>A0AAV1X535_LUPLU</name>
<feature type="region of interest" description="Disordered" evidence="2">
    <location>
        <begin position="1147"/>
        <end position="1178"/>
    </location>
</feature>
<dbReference type="PANTHER" id="PTHR47340">
    <property type="entry name" value="DUPLICATED HOMEODOMAIN-LIKE SUPERFAMILY PROTEIN"/>
    <property type="match status" value="1"/>
</dbReference>
<evidence type="ECO:0000313" key="4">
    <source>
        <dbReference type="EMBL" id="CAL0316092.1"/>
    </source>
</evidence>
<dbReference type="SUPFAM" id="SSF46689">
    <property type="entry name" value="Homeodomain-like"/>
    <property type="match status" value="2"/>
</dbReference>
<feature type="compositionally biased region" description="Basic and acidic residues" evidence="2">
    <location>
        <begin position="420"/>
        <end position="429"/>
    </location>
</feature>
<evidence type="ECO:0000256" key="2">
    <source>
        <dbReference type="SAM" id="MobiDB-lite"/>
    </source>
</evidence>
<feature type="compositionally biased region" description="Polar residues" evidence="2">
    <location>
        <begin position="122"/>
        <end position="132"/>
    </location>
</feature>
<dbReference type="Pfam" id="PF00249">
    <property type="entry name" value="Myb_DNA-binding"/>
    <property type="match status" value="2"/>
</dbReference>
<dbReference type="Proteomes" id="UP001497480">
    <property type="component" value="Unassembled WGS sequence"/>
</dbReference>
<keyword evidence="5" id="KW-1185">Reference proteome</keyword>
<evidence type="ECO:0000259" key="3">
    <source>
        <dbReference type="PROSITE" id="PS51293"/>
    </source>
</evidence>
<feature type="region of interest" description="Disordered" evidence="2">
    <location>
        <begin position="1588"/>
        <end position="1609"/>
    </location>
</feature>
<dbReference type="InterPro" id="IPR009057">
    <property type="entry name" value="Homeodomain-like_sf"/>
</dbReference>
<accession>A0AAV1X535</accession>
<reference evidence="4 5" key="1">
    <citation type="submission" date="2024-03" db="EMBL/GenBank/DDBJ databases">
        <authorList>
            <person name="Martinez-Hernandez J."/>
        </authorList>
    </citation>
    <scope>NUCLEOTIDE SEQUENCE [LARGE SCALE GENOMIC DNA]</scope>
</reference>
<feature type="compositionally biased region" description="Basic and acidic residues" evidence="2">
    <location>
        <begin position="79"/>
        <end position="88"/>
    </location>
</feature>
<feature type="compositionally biased region" description="Basic and acidic residues" evidence="2">
    <location>
        <begin position="1029"/>
        <end position="1042"/>
    </location>
</feature>
<dbReference type="InterPro" id="IPR001005">
    <property type="entry name" value="SANT/Myb"/>
</dbReference>
<organism evidence="4 5">
    <name type="scientific">Lupinus luteus</name>
    <name type="common">European yellow lupine</name>
    <dbReference type="NCBI Taxonomy" id="3873"/>
    <lineage>
        <taxon>Eukaryota</taxon>
        <taxon>Viridiplantae</taxon>
        <taxon>Streptophyta</taxon>
        <taxon>Embryophyta</taxon>
        <taxon>Tracheophyta</taxon>
        <taxon>Spermatophyta</taxon>
        <taxon>Magnoliopsida</taxon>
        <taxon>eudicotyledons</taxon>
        <taxon>Gunneridae</taxon>
        <taxon>Pentapetalae</taxon>
        <taxon>rosids</taxon>
        <taxon>fabids</taxon>
        <taxon>Fabales</taxon>
        <taxon>Fabaceae</taxon>
        <taxon>Papilionoideae</taxon>
        <taxon>50 kb inversion clade</taxon>
        <taxon>genistoids sensu lato</taxon>
        <taxon>core genistoids</taxon>
        <taxon>Genisteae</taxon>
        <taxon>Lupinus</taxon>
    </lineage>
</organism>
<comment type="caution">
    <text evidence="4">The sequence shown here is derived from an EMBL/GenBank/DDBJ whole genome shotgun (WGS) entry which is preliminary data.</text>
</comment>
<feature type="compositionally biased region" description="Polar residues" evidence="2">
    <location>
        <begin position="1043"/>
        <end position="1054"/>
    </location>
</feature>
<evidence type="ECO:0000313" key="5">
    <source>
        <dbReference type="Proteomes" id="UP001497480"/>
    </source>
</evidence>
<feature type="compositionally biased region" description="Basic and acidic residues" evidence="2">
    <location>
        <begin position="153"/>
        <end position="178"/>
    </location>
</feature>
<feature type="coiled-coil region" evidence="1">
    <location>
        <begin position="333"/>
        <end position="360"/>
    </location>
</feature>
<dbReference type="InterPro" id="IPR017884">
    <property type="entry name" value="SANT_dom"/>
</dbReference>
<dbReference type="PROSITE" id="PS51293">
    <property type="entry name" value="SANT"/>
    <property type="match status" value="2"/>
</dbReference>
<dbReference type="SMART" id="SM00717">
    <property type="entry name" value="SANT"/>
    <property type="match status" value="2"/>
</dbReference>
<feature type="compositionally biased region" description="Basic and acidic residues" evidence="2">
    <location>
        <begin position="1164"/>
        <end position="1175"/>
    </location>
</feature>
<dbReference type="PANTHER" id="PTHR47340:SF1">
    <property type="entry name" value="DUPLICATED HOMEODOMAIN-LIKE SUPERFAMILY PROTEIN"/>
    <property type="match status" value="1"/>
</dbReference>
<evidence type="ECO:0000256" key="1">
    <source>
        <dbReference type="SAM" id="Coils"/>
    </source>
</evidence>
<gene>
    <name evidence="4" type="ORF">LLUT_LOCUS17152</name>
</gene>
<proteinExistence type="predicted"/>
<feature type="domain" description="SANT" evidence="3">
    <location>
        <begin position="922"/>
        <end position="970"/>
    </location>
</feature>
<feature type="domain" description="SANT" evidence="3">
    <location>
        <begin position="708"/>
        <end position="756"/>
    </location>
</feature>